<dbReference type="EMBL" id="QFVR01000003">
    <property type="protein sequence ID" value="PWI26417.1"/>
    <property type="molecule type" value="Genomic_DNA"/>
</dbReference>
<evidence type="ECO:0000313" key="4">
    <source>
        <dbReference type="Proteomes" id="UP000245938"/>
    </source>
</evidence>
<feature type="region of interest" description="Disordered" evidence="2">
    <location>
        <begin position="1"/>
        <end position="20"/>
    </location>
</feature>
<dbReference type="InterPro" id="IPR029050">
    <property type="entry name" value="Immunoprotect_excell_Ig-like"/>
</dbReference>
<comment type="caution">
    <text evidence="3">The sequence shown here is derived from an EMBL/GenBank/DDBJ whole genome shotgun (WGS) entry which is preliminary data.</text>
</comment>
<dbReference type="Gene3D" id="2.60.40.1240">
    <property type="match status" value="1"/>
</dbReference>
<sequence>MKLLNQKSRKQKSDLQKKLKRRKVYKRMKPFILKIAKLDGRTVTITETKGIPAGKKGNDYGDKPVIAFWYDVTTHSNKEIEWKLLRKMGQLKMLLLIQLAI</sequence>
<organism evidence="3 4">
    <name type="scientific">Kurthia sibirica</name>
    <dbReference type="NCBI Taxonomy" id="202750"/>
    <lineage>
        <taxon>Bacteria</taxon>
        <taxon>Bacillati</taxon>
        <taxon>Bacillota</taxon>
        <taxon>Bacilli</taxon>
        <taxon>Bacillales</taxon>
        <taxon>Caryophanaceae</taxon>
        <taxon>Kurthia</taxon>
    </lineage>
</organism>
<evidence type="ECO:0000256" key="2">
    <source>
        <dbReference type="SAM" id="MobiDB-lite"/>
    </source>
</evidence>
<keyword evidence="1" id="KW-0732">Signal</keyword>
<reference evidence="3 4" key="1">
    <citation type="submission" date="2018-05" db="EMBL/GenBank/DDBJ databases">
        <title>Kurthia sibirica genome sequence.</title>
        <authorList>
            <person name="Maclea K.S."/>
            <person name="Goen A.E."/>
        </authorList>
    </citation>
    <scope>NUCLEOTIDE SEQUENCE [LARGE SCALE GENOMIC DNA]</scope>
    <source>
        <strain evidence="3 4">ATCC 49154</strain>
    </source>
</reference>
<dbReference type="Proteomes" id="UP000245938">
    <property type="component" value="Unassembled WGS sequence"/>
</dbReference>
<accession>A0A2U3APF5</accession>
<gene>
    <name evidence="3" type="ORF">DEX24_03530</name>
</gene>
<dbReference type="AlphaFoldDB" id="A0A2U3APF5"/>
<name>A0A2U3APF5_9BACL</name>
<evidence type="ECO:0000313" key="3">
    <source>
        <dbReference type="EMBL" id="PWI26417.1"/>
    </source>
</evidence>
<proteinExistence type="predicted"/>
<keyword evidence="4" id="KW-1185">Reference proteome</keyword>
<evidence type="ECO:0000256" key="1">
    <source>
        <dbReference type="ARBA" id="ARBA00022729"/>
    </source>
</evidence>
<protein>
    <submittedName>
        <fullName evidence="3">Uncharacterized protein</fullName>
    </submittedName>
</protein>